<feature type="transmembrane region" description="Helical" evidence="1">
    <location>
        <begin position="15"/>
        <end position="34"/>
    </location>
</feature>
<dbReference type="InterPro" id="IPR011119">
    <property type="entry name" value="Unchr_helicase_relaxase_TraI"/>
</dbReference>
<dbReference type="Gene3D" id="1.10.3210.40">
    <property type="match status" value="1"/>
</dbReference>
<proteinExistence type="predicted"/>
<protein>
    <submittedName>
        <fullName evidence="3">Relaxase</fullName>
    </submittedName>
</protein>
<sequence length="113" mass="12379">AATGLLYTRVLDPTILDWLSGFPVLWSALLYVLAGQYEHAGVLGELVIQADRASVAQALGGDPAKALTAPRHALQRKLLDGLRYLLREELKLNQPQASDGWLTQDSLWLVSKT</sequence>
<dbReference type="RefSeq" id="WP_181391130.1">
    <property type="nucleotide sequence ID" value="NZ_POQS01000092.1"/>
</dbReference>
<feature type="domain" description="Uncharacterised" evidence="2">
    <location>
        <begin position="1"/>
        <end position="113"/>
    </location>
</feature>
<keyword evidence="4" id="KW-1185">Reference proteome</keyword>
<evidence type="ECO:0000313" key="4">
    <source>
        <dbReference type="Proteomes" id="UP000235994"/>
    </source>
</evidence>
<dbReference type="Pfam" id="PF07514">
    <property type="entry name" value="TraI_2"/>
    <property type="match status" value="1"/>
</dbReference>
<dbReference type="EMBL" id="POQS01000092">
    <property type="protein sequence ID" value="PND29593.1"/>
    <property type="molecule type" value="Genomic_DNA"/>
</dbReference>
<dbReference type="Proteomes" id="UP000235994">
    <property type="component" value="Unassembled WGS sequence"/>
</dbReference>
<feature type="non-terminal residue" evidence="3">
    <location>
        <position position="113"/>
    </location>
</feature>
<reference evidence="3 4" key="1">
    <citation type="submission" date="2018-01" db="EMBL/GenBank/DDBJ databases">
        <title>The draft genome of an aniline degradation strain ANB-1.</title>
        <authorList>
            <person name="Zhang L."/>
            <person name="Jiang J."/>
        </authorList>
    </citation>
    <scope>NUCLEOTIDE SEQUENCE [LARGE SCALE GENOMIC DNA]</scope>
    <source>
        <strain evidence="3 4">ANB-1</strain>
    </source>
</reference>
<gene>
    <name evidence="3" type="ORF">C1I89_33925</name>
</gene>
<keyword evidence="1" id="KW-0812">Transmembrane</keyword>
<organism evidence="3 4">
    <name type="scientific">Achromobacter pulmonis</name>
    <dbReference type="NCBI Taxonomy" id="1389932"/>
    <lineage>
        <taxon>Bacteria</taxon>
        <taxon>Pseudomonadati</taxon>
        <taxon>Pseudomonadota</taxon>
        <taxon>Betaproteobacteria</taxon>
        <taxon>Burkholderiales</taxon>
        <taxon>Alcaligenaceae</taxon>
        <taxon>Achromobacter</taxon>
    </lineage>
</organism>
<keyword evidence="1" id="KW-1133">Transmembrane helix</keyword>
<evidence type="ECO:0000313" key="3">
    <source>
        <dbReference type="EMBL" id="PND29593.1"/>
    </source>
</evidence>
<evidence type="ECO:0000259" key="2">
    <source>
        <dbReference type="Pfam" id="PF07514"/>
    </source>
</evidence>
<name>A0A2N8K815_9BURK</name>
<dbReference type="AlphaFoldDB" id="A0A2N8K815"/>
<accession>A0A2N8K815</accession>
<feature type="non-terminal residue" evidence="3">
    <location>
        <position position="1"/>
    </location>
</feature>
<comment type="caution">
    <text evidence="3">The sequence shown here is derived from an EMBL/GenBank/DDBJ whole genome shotgun (WGS) entry which is preliminary data.</text>
</comment>
<evidence type="ECO:0000256" key="1">
    <source>
        <dbReference type="SAM" id="Phobius"/>
    </source>
</evidence>
<keyword evidence="1" id="KW-0472">Membrane</keyword>